<dbReference type="SFLD" id="SFLDG01205">
    <property type="entry name" value="AMPS.1"/>
    <property type="match status" value="1"/>
</dbReference>
<dbReference type="Pfam" id="PF02798">
    <property type="entry name" value="GST_N"/>
    <property type="match status" value="1"/>
</dbReference>
<dbReference type="PANTHER" id="PTHR11571">
    <property type="entry name" value="GLUTATHIONE S-TRANSFERASE"/>
    <property type="match status" value="1"/>
</dbReference>
<evidence type="ECO:0000259" key="2">
    <source>
        <dbReference type="PROSITE" id="PS50404"/>
    </source>
</evidence>
<dbReference type="CDD" id="cd03039">
    <property type="entry name" value="GST_N_Sigma_like"/>
    <property type="match status" value="1"/>
</dbReference>
<dbReference type="GO" id="GO:0006749">
    <property type="term" value="P:glutathione metabolic process"/>
    <property type="evidence" value="ECO:0007669"/>
    <property type="project" value="TreeGrafter"/>
</dbReference>
<dbReference type="PROSITE" id="PS50405">
    <property type="entry name" value="GST_CTER"/>
    <property type="match status" value="1"/>
</dbReference>
<dbReference type="Gene3D" id="1.20.1050.10">
    <property type="match status" value="1"/>
</dbReference>
<dbReference type="SUPFAM" id="SSF52833">
    <property type="entry name" value="Thioredoxin-like"/>
    <property type="match status" value="1"/>
</dbReference>
<dbReference type="Pfam" id="PF14497">
    <property type="entry name" value="GST_C_3"/>
    <property type="match status" value="1"/>
</dbReference>
<sequence>MATISTQTLSSTSSQKTQTSSSGKGKKYRLLYFNIEGKAEAIRLLFAYAGVQFEDYRFKDRAEFMSLKESGRLQFGQVPALEIENGDQTIVLTQTSAILRYLGKEFKPELELYPMTDSLLAAKIDAIVDQRADAYTGLSVAKYKERFGFDFLNDQSDLTEIAMANWYANILPKHLDMLTKLLQAGGTSWLAGTQQPSIADFVWCQQLKLTAESKPGILDNFPQLTSYIKAFYSLPAISKYYNSSCVIA</sequence>
<dbReference type="AlphaFoldDB" id="A0A7S3NMA8"/>
<dbReference type="Gene3D" id="3.40.30.10">
    <property type="entry name" value="Glutaredoxin"/>
    <property type="match status" value="1"/>
</dbReference>
<evidence type="ECO:0000259" key="3">
    <source>
        <dbReference type="PROSITE" id="PS50405"/>
    </source>
</evidence>
<reference evidence="4" key="1">
    <citation type="submission" date="2021-01" db="EMBL/GenBank/DDBJ databases">
        <authorList>
            <person name="Corre E."/>
            <person name="Pelletier E."/>
            <person name="Niang G."/>
            <person name="Scheremetjew M."/>
            <person name="Finn R."/>
            <person name="Kale V."/>
            <person name="Holt S."/>
            <person name="Cochrane G."/>
            <person name="Meng A."/>
            <person name="Brown T."/>
            <person name="Cohen L."/>
        </authorList>
    </citation>
    <scope>NUCLEOTIDE SEQUENCE</scope>
    <source>
        <strain evidence="4">CCMP1510</strain>
    </source>
</reference>
<dbReference type="SFLD" id="SFLDG00363">
    <property type="entry name" value="AMPS_(cytGST):_Alpha-__Mu-__Pi"/>
    <property type="match status" value="1"/>
</dbReference>
<dbReference type="GO" id="GO:0004364">
    <property type="term" value="F:glutathione transferase activity"/>
    <property type="evidence" value="ECO:0007669"/>
    <property type="project" value="TreeGrafter"/>
</dbReference>
<evidence type="ECO:0000313" key="4">
    <source>
        <dbReference type="EMBL" id="CAE0369604.1"/>
    </source>
</evidence>
<dbReference type="SFLD" id="SFLDS00019">
    <property type="entry name" value="Glutathione_Transferase_(cytos"/>
    <property type="match status" value="1"/>
</dbReference>
<dbReference type="InterPro" id="IPR004046">
    <property type="entry name" value="GST_C"/>
</dbReference>
<dbReference type="InterPro" id="IPR050213">
    <property type="entry name" value="GST_superfamily"/>
</dbReference>
<dbReference type="PROSITE" id="PS50404">
    <property type="entry name" value="GST_NTER"/>
    <property type="match status" value="1"/>
</dbReference>
<gene>
    <name evidence="4" type="ORF">ALAG00032_LOCUS10368</name>
</gene>
<feature type="domain" description="GST C-terminal" evidence="3">
    <location>
        <begin position="117"/>
        <end position="248"/>
    </location>
</feature>
<dbReference type="InterPro" id="IPR040079">
    <property type="entry name" value="Glutathione_S-Trfase"/>
</dbReference>
<proteinExistence type="predicted"/>
<dbReference type="SUPFAM" id="SSF47616">
    <property type="entry name" value="GST C-terminal domain-like"/>
    <property type="match status" value="1"/>
</dbReference>
<name>A0A7S3NMA8_9STRA</name>
<organism evidence="4">
    <name type="scientific">Aureoumbra lagunensis</name>
    <dbReference type="NCBI Taxonomy" id="44058"/>
    <lineage>
        <taxon>Eukaryota</taxon>
        <taxon>Sar</taxon>
        <taxon>Stramenopiles</taxon>
        <taxon>Ochrophyta</taxon>
        <taxon>Pelagophyceae</taxon>
        <taxon>Pelagomonadales</taxon>
        <taxon>Aureoumbra</taxon>
    </lineage>
</organism>
<dbReference type="InterPro" id="IPR036249">
    <property type="entry name" value="Thioredoxin-like_sf"/>
</dbReference>
<evidence type="ECO:0000256" key="1">
    <source>
        <dbReference type="SAM" id="MobiDB-lite"/>
    </source>
</evidence>
<dbReference type="InterPro" id="IPR010987">
    <property type="entry name" value="Glutathione-S-Trfase_C-like"/>
</dbReference>
<feature type="domain" description="GST N-terminal" evidence="2">
    <location>
        <begin position="26"/>
        <end position="110"/>
    </location>
</feature>
<feature type="region of interest" description="Disordered" evidence="1">
    <location>
        <begin position="1"/>
        <end position="22"/>
    </location>
</feature>
<evidence type="ECO:0008006" key="5">
    <source>
        <dbReference type="Google" id="ProtNLM"/>
    </source>
</evidence>
<accession>A0A7S3NMA8</accession>
<dbReference type="EMBL" id="HBIJ01015524">
    <property type="protein sequence ID" value="CAE0369604.1"/>
    <property type="molecule type" value="Transcribed_RNA"/>
</dbReference>
<protein>
    <recommendedName>
        <fullName evidence="5">Glutathione transferase</fullName>
    </recommendedName>
</protein>
<dbReference type="InterPro" id="IPR036282">
    <property type="entry name" value="Glutathione-S-Trfase_C_sf"/>
</dbReference>
<dbReference type="InterPro" id="IPR004045">
    <property type="entry name" value="Glutathione_S-Trfase_N"/>
</dbReference>